<keyword evidence="7 8" id="KW-0472">Membrane</keyword>
<comment type="pathway">
    <text evidence="8">Quinol/quinone metabolism; menaquinone biosynthesis; menaquinol from 1,4-dihydroxy-2-naphthoate: step 1/2.</text>
</comment>
<evidence type="ECO:0000256" key="8">
    <source>
        <dbReference type="HAMAP-Rule" id="MF_01937"/>
    </source>
</evidence>
<feature type="transmembrane region" description="Helical" evidence="8">
    <location>
        <begin position="92"/>
        <end position="116"/>
    </location>
</feature>
<reference evidence="10" key="1">
    <citation type="submission" date="2021-12" db="EMBL/GenBank/DDBJ databases">
        <authorList>
            <person name="Rodrigo-Torres L."/>
            <person name="Arahal R. D."/>
            <person name="Lucena T."/>
        </authorList>
    </citation>
    <scope>NUCLEOTIDE SEQUENCE</scope>
    <source>
        <strain evidence="10">CECT 8267</strain>
    </source>
</reference>
<dbReference type="NCBIfam" id="TIGR00751">
    <property type="entry name" value="menA"/>
    <property type="match status" value="1"/>
</dbReference>
<keyword evidence="4 8" id="KW-0808">Transferase</keyword>
<feature type="transmembrane region" description="Helical" evidence="8">
    <location>
        <begin position="178"/>
        <end position="197"/>
    </location>
</feature>
<dbReference type="EC" id="2.5.1.74" evidence="8 9"/>
<accession>A0ABM9AER8</accession>
<keyword evidence="5 8" id="KW-0812">Transmembrane</keyword>
<feature type="transmembrane region" description="Helical" evidence="8">
    <location>
        <begin position="226"/>
        <end position="244"/>
    </location>
</feature>
<comment type="similarity">
    <text evidence="8">Belongs to the MenA family. Type 1 subfamily.</text>
</comment>
<dbReference type="InterPro" id="IPR004657">
    <property type="entry name" value="MenA"/>
</dbReference>
<dbReference type="GO" id="GO:0046428">
    <property type="term" value="F:1,4-dihydroxy-2-naphthoate polyprenyltransferase activity"/>
    <property type="evidence" value="ECO:0007669"/>
    <property type="project" value="UniProtKB-EC"/>
</dbReference>
<comment type="catalytic activity">
    <reaction evidence="8">
        <text>an all-trans-polyprenyl diphosphate + 1,4-dihydroxy-2-naphthoate + H(+) = a 2-demethylmenaquinol + CO2 + diphosphate</text>
        <dbReference type="Rhea" id="RHEA:26478"/>
        <dbReference type="Rhea" id="RHEA-COMP:9563"/>
        <dbReference type="Rhea" id="RHEA-COMP:9564"/>
        <dbReference type="ChEBI" id="CHEBI:11173"/>
        <dbReference type="ChEBI" id="CHEBI:15378"/>
        <dbReference type="ChEBI" id="CHEBI:16526"/>
        <dbReference type="ChEBI" id="CHEBI:33019"/>
        <dbReference type="ChEBI" id="CHEBI:55437"/>
        <dbReference type="ChEBI" id="CHEBI:58914"/>
        <dbReference type="EC" id="2.5.1.74"/>
    </reaction>
</comment>
<dbReference type="NCBIfam" id="NF004750">
    <property type="entry name" value="PRK06080.1-2"/>
    <property type="match status" value="1"/>
</dbReference>
<keyword evidence="11" id="KW-1185">Reference proteome</keyword>
<sequence>MAINKTVKAWFEAARPKTLPLALASILTGSSLAAWQQQFSWPLAAGALVTAMLLQILSNLANDYGDAIKGTDNDNRLGPDRAIQSGSISPKAMLQAIAVTVALTLSSGIALIIFAFNNTADILGFLALGVIAIVAAITYTVGNKPYGYRGLGDLSVLIFFGWLSVSGGYYLYTGDFLWLSLLPATAAGLLAVGVLNINNLRDIDNDRDSGKFTLVVRMGGGWARRYHLVLLATSFLCLIAFSYLAGLPPLGWLFLLALIPAALHAKAVHTSQQPQEIAPMMSHIVGIALLTNVLFSIGLIIG</sequence>
<protein>
    <recommendedName>
        <fullName evidence="8 9">1,4-dihydroxy-2-naphthoate octaprenyltransferase</fullName>
        <shortName evidence="8">DHNA-octaprenyltransferase</shortName>
        <ecNumber evidence="8 9">2.5.1.74</ecNumber>
    </recommendedName>
</protein>
<keyword evidence="6 8" id="KW-1133">Transmembrane helix</keyword>
<dbReference type="Gene3D" id="1.20.120.1780">
    <property type="entry name" value="UbiA prenyltransferase"/>
    <property type="match status" value="1"/>
</dbReference>
<dbReference type="InterPro" id="IPR026046">
    <property type="entry name" value="UBIAD1"/>
</dbReference>
<dbReference type="PANTHER" id="PTHR13929">
    <property type="entry name" value="1,4-DIHYDROXY-2-NAPHTHOATE OCTAPRENYLTRANSFERASE"/>
    <property type="match status" value="1"/>
</dbReference>
<keyword evidence="2 8" id="KW-0474">Menaquinone biosynthesis</keyword>
<dbReference type="InterPro" id="IPR000537">
    <property type="entry name" value="UbiA_prenyltransferase"/>
</dbReference>
<dbReference type="RefSeq" id="WP_237444333.1">
    <property type="nucleotide sequence ID" value="NZ_CAKLPX010000001.1"/>
</dbReference>
<dbReference type="Pfam" id="PF01040">
    <property type="entry name" value="UbiA"/>
    <property type="match status" value="1"/>
</dbReference>
<feature type="transmembrane region" description="Helical" evidence="8">
    <location>
        <begin position="122"/>
        <end position="142"/>
    </location>
</feature>
<dbReference type="Gene3D" id="1.10.357.140">
    <property type="entry name" value="UbiA prenyltransferase"/>
    <property type="match status" value="1"/>
</dbReference>
<feature type="transmembrane region" description="Helical" evidence="8">
    <location>
        <begin position="43"/>
        <end position="61"/>
    </location>
</feature>
<comment type="subcellular location">
    <subcellularLocation>
        <location evidence="8">Cell membrane</location>
        <topology evidence="8">Multi-pass membrane protein</topology>
    </subcellularLocation>
    <subcellularLocation>
        <location evidence="1">Membrane</location>
        <topology evidence="1">Multi-pass membrane protein</topology>
    </subcellularLocation>
</comment>
<dbReference type="HAMAP" id="MF_01937">
    <property type="entry name" value="MenA_1"/>
    <property type="match status" value="1"/>
</dbReference>
<dbReference type="PIRSF" id="PIRSF005355">
    <property type="entry name" value="UBIAD1"/>
    <property type="match status" value="1"/>
</dbReference>
<dbReference type="PANTHER" id="PTHR13929:SF0">
    <property type="entry name" value="UBIA PRENYLTRANSFERASE DOMAIN-CONTAINING PROTEIN 1"/>
    <property type="match status" value="1"/>
</dbReference>
<feature type="transmembrane region" description="Helical" evidence="8">
    <location>
        <begin position="280"/>
        <end position="301"/>
    </location>
</feature>
<evidence type="ECO:0000313" key="11">
    <source>
        <dbReference type="Proteomes" id="UP000838100"/>
    </source>
</evidence>
<gene>
    <name evidence="8 10" type="primary">menA</name>
    <name evidence="10" type="ORF">SIN8267_01805</name>
</gene>
<evidence type="ECO:0000256" key="1">
    <source>
        <dbReference type="ARBA" id="ARBA00004141"/>
    </source>
</evidence>
<evidence type="ECO:0000256" key="3">
    <source>
        <dbReference type="ARBA" id="ARBA00022475"/>
    </source>
</evidence>
<organism evidence="10 11">
    <name type="scientific">Sinobacterium norvegicum</name>
    <dbReference type="NCBI Taxonomy" id="1641715"/>
    <lineage>
        <taxon>Bacteria</taxon>
        <taxon>Pseudomonadati</taxon>
        <taxon>Pseudomonadota</taxon>
        <taxon>Gammaproteobacteria</taxon>
        <taxon>Cellvibrionales</taxon>
        <taxon>Spongiibacteraceae</taxon>
        <taxon>Sinobacterium</taxon>
    </lineage>
</organism>
<dbReference type="EMBL" id="CAKLPX010000001">
    <property type="protein sequence ID" value="CAH0991693.1"/>
    <property type="molecule type" value="Genomic_DNA"/>
</dbReference>
<evidence type="ECO:0000256" key="5">
    <source>
        <dbReference type="ARBA" id="ARBA00022692"/>
    </source>
</evidence>
<evidence type="ECO:0000256" key="2">
    <source>
        <dbReference type="ARBA" id="ARBA00022428"/>
    </source>
</evidence>
<dbReference type="CDD" id="cd13962">
    <property type="entry name" value="PT_UbiA_UBIAD1"/>
    <property type="match status" value="1"/>
</dbReference>
<dbReference type="InterPro" id="IPR044878">
    <property type="entry name" value="UbiA_sf"/>
</dbReference>
<feature type="transmembrane region" description="Helical" evidence="8">
    <location>
        <begin position="154"/>
        <end position="172"/>
    </location>
</feature>
<evidence type="ECO:0000256" key="9">
    <source>
        <dbReference type="NCBIfam" id="TIGR00751"/>
    </source>
</evidence>
<proteinExistence type="inferred from homology"/>
<keyword evidence="3 8" id="KW-1003">Cell membrane</keyword>
<evidence type="ECO:0000256" key="6">
    <source>
        <dbReference type="ARBA" id="ARBA00022989"/>
    </source>
</evidence>
<name>A0ABM9AER8_9GAMM</name>
<comment type="function">
    <text evidence="8">Conversion of 1,4-dihydroxy-2-naphthoate (DHNA) to demethylmenaquinone (DMK).</text>
</comment>
<evidence type="ECO:0000256" key="7">
    <source>
        <dbReference type="ARBA" id="ARBA00023136"/>
    </source>
</evidence>
<evidence type="ECO:0000256" key="4">
    <source>
        <dbReference type="ARBA" id="ARBA00022679"/>
    </source>
</evidence>
<comment type="caution">
    <text evidence="10">The sequence shown here is derived from an EMBL/GenBank/DDBJ whole genome shotgun (WGS) entry which is preliminary data.</text>
</comment>
<evidence type="ECO:0000313" key="10">
    <source>
        <dbReference type="EMBL" id="CAH0991693.1"/>
    </source>
</evidence>
<dbReference type="Proteomes" id="UP000838100">
    <property type="component" value="Unassembled WGS sequence"/>
</dbReference>